<accession>A0A5J5EDM2</accession>
<evidence type="ECO:0000256" key="1">
    <source>
        <dbReference type="SAM" id="Phobius"/>
    </source>
</evidence>
<comment type="caution">
    <text evidence="2">The sequence shown here is derived from an EMBL/GenBank/DDBJ whole genome shotgun (WGS) entry which is preliminary data.</text>
</comment>
<organism evidence="2 3">
    <name type="scientific">Sphaerosporella brunnea</name>
    <dbReference type="NCBI Taxonomy" id="1250544"/>
    <lineage>
        <taxon>Eukaryota</taxon>
        <taxon>Fungi</taxon>
        <taxon>Dikarya</taxon>
        <taxon>Ascomycota</taxon>
        <taxon>Pezizomycotina</taxon>
        <taxon>Pezizomycetes</taxon>
        <taxon>Pezizales</taxon>
        <taxon>Pyronemataceae</taxon>
        <taxon>Sphaerosporella</taxon>
    </lineage>
</organism>
<reference evidence="2 3" key="1">
    <citation type="submission" date="2019-09" db="EMBL/GenBank/DDBJ databases">
        <title>Draft genome of the ectomycorrhizal ascomycete Sphaerosporella brunnea.</title>
        <authorList>
            <consortium name="DOE Joint Genome Institute"/>
            <person name="Benucci G.M."/>
            <person name="Marozzi G."/>
            <person name="Antonielli L."/>
            <person name="Sanchez S."/>
            <person name="Marco P."/>
            <person name="Wang X."/>
            <person name="Falini L.B."/>
            <person name="Barry K."/>
            <person name="Haridas S."/>
            <person name="Lipzen A."/>
            <person name="Labutti K."/>
            <person name="Grigoriev I.V."/>
            <person name="Murat C."/>
            <person name="Martin F."/>
            <person name="Albertini E."/>
            <person name="Donnini D."/>
            <person name="Bonito G."/>
        </authorList>
    </citation>
    <scope>NUCLEOTIDE SEQUENCE [LARGE SCALE GENOMIC DNA]</scope>
    <source>
        <strain evidence="2 3">Sb_GMNB300</strain>
    </source>
</reference>
<gene>
    <name evidence="2" type="ORF">FN846DRAFT_923874</name>
</gene>
<dbReference type="AlphaFoldDB" id="A0A5J5EDM2"/>
<evidence type="ECO:0000313" key="2">
    <source>
        <dbReference type="EMBL" id="KAA8893096.1"/>
    </source>
</evidence>
<proteinExistence type="predicted"/>
<keyword evidence="1" id="KW-1133">Transmembrane helix</keyword>
<dbReference type="Proteomes" id="UP000326924">
    <property type="component" value="Unassembled WGS sequence"/>
</dbReference>
<dbReference type="EMBL" id="VXIS01000504">
    <property type="protein sequence ID" value="KAA8893096.1"/>
    <property type="molecule type" value="Genomic_DNA"/>
</dbReference>
<keyword evidence="3" id="KW-1185">Reference proteome</keyword>
<feature type="transmembrane region" description="Helical" evidence="1">
    <location>
        <begin position="21"/>
        <end position="40"/>
    </location>
</feature>
<name>A0A5J5EDM2_9PEZI</name>
<protein>
    <submittedName>
        <fullName evidence="2">Uncharacterized protein</fullName>
    </submittedName>
</protein>
<dbReference type="InParanoid" id="A0A5J5EDM2"/>
<keyword evidence="1" id="KW-0812">Transmembrane</keyword>
<evidence type="ECO:0000313" key="3">
    <source>
        <dbReference type="Proteomes" id="UP000326924"/>
    </source>
</evidence>
<keyword evidence="1" id="KW-0472">Membrane</keyword>
<sequence length="163" mass="17555">MSSACQHDTPAFASVILSRSFTVRLLLGAITPIFSLLSLLDLARTSSDNRPHARRRSISPYFSTFLKTTSSQAQFLTIIAVPTVMDPSYATSTQTTERINRLNQQTDAMTASATGQQQSTAYSEIGWAAPVERFKQETEDEGANVVYARAANTTAAAAAGQAT</sequence>